<sequence>MNLAFSQQLLPFAQSFKRLTKLELKCRQDIIIYPGTRLIHDEFIRHIFQRDCSVEEFSIVPISQLCNDTIALFSACTLTKLEVHLTAGRDLFILFSYLPQIQIFKCRMSYFITKEDMLTLTVDIPYLKEFGLENTHYTTEFTAIASFLRQRSSLERLSLYIKLHRESQCIDGNRLHQELLQDLVHLKLFQFNFIIDHYRHDQLFNMTDVISTFQTDFWMKEHDWK</sequence>
<reference evidence="1" key="1">
    <citation type="submission" date="2021-02" db="EMBL/GenBank/DDBJ databases">
        <authorList>
            <person name="Nowell W R."/>
        </authorList>
    </citation>
    <scope>NUCLEOTIDE SEQUENCE</scope>
</reference>
<dbReference type="Proteomes" id="UP000663829">
    <property type="component" value="Unassembled WGS sequence"/>
</dbReference>
<feature type="non-terminal residue" evidence="1">
    <location>
        <position position="225"/>
    </location>
</feature>
<proteinExistence type="predicted"/>
<dbReference type="EMBL" id="CAJOBC010087596">
    <property type="protein sequence ID" value="CAF4358652.1"/>
    <property type="molecule type" value="Genomic_DNA"/>
</dbReference>
<comment type="caution">
    <text evidence="1">The sequence shown here is derived from an EMBL/GenBank/DDBJ whole genome shotgun (WGS) entry which is preliminary data.</text>
</comment>
<dbReference type="EMBL" id="CAJNOQ010022085">
    <property type="protein sequence ID" value="CAF1496123.1"/>
    <property type="molecule type" value="Genomic_DNA"/>
</dbReference>
<name>A0A815SZ05_9BILA</name>
<evidence type="ECO:0000313" key="3">
    <source>
        <dbReference type="Proteomes" id="UP000663829"/>
    </source>
</evidence>
<dbReference type="Proteomes" id="UP000681722">
    <property type="component" value="Unassembled WGS sequence"/>
</dbReference>
<keyword evidence="3" id="KW-1185">Reference proteome</keyword>
<accession>A0A815SZ05</accession>
<organism evidence="1 3">
    <name type="scientific">Didymodactylos carnosus</name>
    <dbReference type="NCBI Taxonomy" id="1234261"/>
    <lineage>
        <taxon>Eukaryota</taxon>
        <taxon>Metazoa</taxon>
        <taxon>Spiralia</taxon>
        <taxon>Gnathifera</taxon>
        <taxon>Rotifera</taxon>
        <taxon>Eurotatoria</taxon>
        <taxon>Bdelloidea</taxon>
        <taxon>Philodinida</taxon>
        <taxon>Philodinidae</taxon>
        <taxon>Didymodactylos</taxon>
    </lineage>
</organism>
<dbReference type="AlphaFoldDB" id="A0A815SZ05"/>
<evidence type="ECO:0000313" key="1">
    <source>
        <dbReference type="EMBL" id="CAF1496123.1"/>
    </source>
</evidence>
<protein>
    <submittedName>
        <fullName evidence="1">Uncharacterized protein</fullName>
    </submittedName>
</protein>
<evidence type="ECO:0000313" key="2">
    <source>
        <dbReference type="EMBL" id="CAF4358652.1"/>
    </source>
</evidence>
<gene>
    <name evidence="1" type="ORF">GPM918_LOCUS36473</name>
    <name evidence="2" type="ORF">SRO942_LOCUS37216</name>
</gene>